<evidence type="ECO:0000313" key="3">
    <source>
        <dbReference type="Proteomes" id="UP000282378"/>
    </source>
</evidence>
<protein>
    <recommendedName>
        <fullName evidence="1">GTPase-associated system helical domain-containing protein</fullName>
    </recommendedName>
</protein>
<proteinExistence type="predicted"/>
<accession>A0A3M2V892</accession>
<dbReference type="Proteomes" id="UP000282378">
    <property type="component" value="Unassembled WGS sequence"/>
</dbReference>
<dbReference type="Pfam" id="PF19994">
    <property type="entry name" value="GASH"/>
    <property type="match status" value="2"/>
</dbReference>
<dbReference type="AlphaFoldDB" id="A0A3M2V892"/>
<feature type="domain" description="GTPase-associated system helical" evidence="1">
    <location>
        <begin position="9"/>
        <end position="121"/>
    </location>
</feature>
<name>A0A3M2V892_PSEYM</name>
<dbReference type="InterPro" id="IPR045523">
    <property type="entry name" value="GASH"/>
</dbReference>
<sequence>MTSSQQILLTIAEIAAALNGDGKPSDRLGQEVQEAVQQHSSSFIYSERSLEVGICSGMAVLSIISQKPTFKNDWTVSDIMAVGIWSALSFQSPLSEPKREALRQQVLSAAQDRVVNAAEHARERSAVQDFGTLKMSAEELEKIPVDFKAATDRTIEALRRNAALDREELDFLWWVMLDRSRLLNRPLQSLDEPIRMVVAGIEAAKYLRKLPCDVHYELVLRSVSEDAEFDLPSLFDAIGEHRYALMESFNTIGAVNNVPGVFPLLHALATGNLDIEGASVKRKSSEWGERALLEASVLIRLNKSVDNL</sequence>
<feature type="domain" description="GTPase-associated system helical" evidence="1">
    <location>
        <begin position="134"/>
        <end position="293"/>
    </location>
</feature>
<organism evidence="2 3">
    <name type="scientific">Pseudomonas syringae pv. maculicola</name>
    <dbReference type="NCBI Taxonomy" id="59511"/>
    <lineage>
        <taxon>Bacteria</taxon>
        <taxon>Pseudomonadati</taxon>
        <taxon>Pseudomonadota</taxon>
        <taxon>Gammaproteobacteria</taxon>
        <taxon>Pseudomonadales</taxon>
        <taxon>Pseudomonadaceae</taxon>
        <taxon>Pseudomonas</taxon>
    </lineage>
</organism>
<evidence type="ECO:0000259" key="1">
    <source>
        <dbReference type="Pfam" id="PF19994"/>
    </source>
</evidence>
<evidence type="ECO:0000313" key="2">
    <source>
        <dbReference type="EMBL" id="RML35490.1"/>
    </source>
</evidence>
<dbReference type="EMBL" id="RBNL01004254">
    <property type="protein sequence ID" value="RML35490.1"/>
    <property type="molecule type" value="Genomic_DNA"/>
</dbReference>
<reference evidence="2 3" key="1">
    <citation type="submission" date="2018-08" db="EMBL/GenBank/DDBJ databases">
        <title>Recombination of ecologically and evolutionarily significant loci maintains genetic cohesion in the Pseudomonas syringae species complex.</title>
        <authorList>
            <person name="Dillon M."/>
            <person name="Thakur S."/>
            <person name="Almeida R.N.D."/>
            <person name="Weir B.S."/>
            <person name="Guttman D.S."/>
        </authorList>
    </citation>
    <scope>NUCLEOTIDE SEQUENCE [LARGE SCALE GENOMIC DNA]</scope>
    <source>
        <strain evidence="2 3">88_10</strain>
    </source>
</reference>
<gene>
    <name evidence="2" type="ORF">APX70_00945</name>
</gene>
<comment type="caution">
    <text evidence="2">The sequence shown here is derived from an EMBL/GenBank/DDBJ whole genome shotgun (WGS) entry which is preliminary data.</text>
</comment>